<dbReference type="PANTHER" id="PTHR35795:SF1">
    <property type="entry name" value="BIS(5'-NUCLEOSYL)-TETRAPHOSPHATASE, SYMMETRICAL"/>
    <property type="match status" value="1"/>
</dbReference>
<keyword evidence="2" id="KW-0479">Metal-binding</keyword>
<dbReference type="SMART" id="SM00471">
    <property type="entry name" value="HDc"/>
    <property type="match status" value="1"/>
</dbReference>
<evidence type="ECO:0000256" key="6">
    <source>
        <dbReference type="ARBA" id="ARBA00049417"/>
    </source>
</evidence>
<keyword evidence="3" id="KW-0547">Nucleotide-binding</keyword>
<evidence type="ECO:0000256" key="3">
    <source>
        <dbReference type="ARBA" id="ARBA00022741"/>
    </source>
</evidence>
<evidence type="ECO:0000313" key="9">
    <source>
        <dbReference type="Proteomes" id="UP000182089"/>
    </source>
</evidence>
<dbReference type="Proteomes" id="UP000182089">
    <property type="component" value="Unassembled WGS sequence"/>
</dbReference>
<organism evidence="8 9">
    <name type="scientific">Ligilactobacillus ruminis</name>
    <dbReference type="NCBI Taxonomy" id="1623"/>
    <lineage>
        <taxon>Bacteria</taxon>
        <taxon>Bacillati</taxon>
        <taxon>Bacillota</taxon>
        <taxon>Bacilli</taxon>
        <taxon>Lactobacillales</taxon>
        <taxon>Lactobacillaceae</taxon>
        <taxon>Ligilactobacillus</taxon>
    </lineage>
</organism>
<comment type="caution">
    <text evidence="8">The sequence shown here is derived from an EMBL/GenBank/DDBJ whole genome shotgun (WGS) entry which is preliminary data.</text>
</comment>
<reference evidence="8 9" key="1">
    <citation type="submission" date="2016-10" db="EMBL/GenBank/DDBJ databases">
        <authorList>
            <person name="Varghese N."/>
            <person name="Submissions S."/>
        </authorList>
    </citation>
    <scope>NUCLEOTIDE SEQUENCE [LARGE SCALE GENOMIC DNA]</scope>
    <source>
        <strain evidence="8 9">WC1T17</strain>
    </source>
</reference>
<gene>
    <name evidence="8" type="ORF">SAMN05216431_102101</name>
</gene>
<dbReference type="CDD" id="cd00077">
    <property type="entry name" value="HDc"/>
    <property type="match status" value="1"/>
</dbReference>
<dbReference type="SUPFAM" id="SSF109604">
    <property type="entry name" value="HD-domain/PDEase-like"/>
    <property type="match status" value="1"/>
</dbReference>
<dbReference type="GO" id="GO:0016787">
    <property type="term" value="F:hydrolase activity"/>
    <property type="evidence" value="ECO:0007669"/>
    <property type="project" value="UniProtKB-KW"/>
</dbReference>
<evidence type="ECO:0000256" key="2">
    <source>
        <dbReference type="ARBA" id="ARBA00022723"/>
    </source>
</evidence>
<dbReference type="InterPro" id="IPR051094">
    <property type="entry name" value="Diverse_Catalytic_Enzymes"/>
</dbReference>
<keyword evidence="4 8" id="KW-0378">Hydrolase</keyword>
<keyword evidence="5" id="KW-0408">Iron</keyword>
<accession>A0ABY1A9M2</accession>
<dbReference type="Pfam" id="PF01966">
    <property type="entry name" value="HD"/>
    <property type="match status" value="1"/>
</dbReference>
<dbReference type="NCBIfam" id="TIGR00488">
    <property type="entry name" value="bis(5'-nucleosyl)-tetraphosphatase (symmetrical) YqeK"/>
    <property type="match status" value="1"/>
</dbReference>
<evidence type="ECO:0000256" key="1">
    <source>
        <dbReference type="ARBA" id="ARBA00012506"/>
    </source>
</evidence>
<dbReference type="EC" id="3.6.1.41" evidence="1"/>
<evidence type="ECO:0000256" key="4">
    <source>
        <dbReference type="ARBA" id="ARBA00022801"/>
    </source>
</evidence>
<dbReference type="InterPro" id="IPR003607">
    <property type="entry name" value="HD/PDEase_dom"/>
</dbReference>
<proteinExistence type="predicted"/>
<feature type="domain" description="HD/PDEase" evidence="7">
    <location>
        <begin position="26"/>
        <end position="153"/>
    </location>
</feature>
<protein>
    <recommendedName>
        <fullName evidence="1">bis(5'-nucleosyl)-tetraphosphatase (symmetrical)</fullName>
        <ecNumber evidence="1">3.6.1.41</ecNumber>
    </recommendedName>
</protein>
<dbReference type="EMBL" id="FOCC01000002">
    <property type="protein sequence ID" value="SEM40614.1"/>
    <property type="molecule type" value="Genomic_DNA"/>
</dbReference>
<name>A0ABY1A9M2_9LACO</name>
<evidence type="ECO:0000256" key="5">
    <source>
        <dbReference type="ARBA" id="ARBA00023004"/>
    </source>
</evidence>
<dbReference type="Gene3D" id="1.10.3210.10">
    <property type="entry name" value="Hypothetical protein af1432"/>
    <property type="match status" value="1"/>
</dbReference>
<sequence length="198" mass="22647">MNKMEFSGRFYAGGKEDLLQQIKAELSDFRYRHILGVGQTCFELAQKYGVDAEQAMIAGFVHDYAKEKSDAQFIEKIHAKNLPLDLLNWGNFIWHGVVGAEFIKDELHITDEAILNAVRRHTVGAPFMTVLDKIVYVSDYVEPNRDFPDVEMARVLAYSDLEQAVIFETKHTLQYLMSTNAKIYPDAILTYNAYVAKK</sequence>
<dbReference type="InterPro" id="IPR005249">
    <property type="entry name" value="YqeK"/>
</dbReference>
<evidence type="ECO:0000259" key="7">
    <source>
        <dbReference type="SMART" id="SM00471"/>
    </source>
</evidence>
<dbReference type="InterPro" id="IPR006674">
    <property type="entry name" value="HD_domain"/>
</dbReference>
<comment type="catalytic activity">
    <reaction evidence="6">
        <text>P(1),P(4)-bis(5'-adenosyl) tetraphosphate + H2O = 2 ADP + 2 H(+)</text>
        <dbReference type="Rhea" id="RHEA:24252"/>
        <dbReference type="ChEBI" id="CHEBI:15377"/>
        <dbReference type="ChEBI" id="CHEBI:15378"/>
        <dbReference type="ChEBI" id="CHEBI:58141"/>
        <dbReference type="ChEBI" id="CHEBI:456216"/>
        <dbReference type="EC" id="3.6.1.41"/>
    </reaction>
</comment>
<dbReference type="PANTHER" id="PTHR35795">
    <property type="entry name" value="SLR1885 PROTEIN"/>
    <property type="match status" value="1"/>
</dbReference>
<evidence type="ECO:0000313" key="8">
    <source>
        <dbReference type="EMBL" id="SEM40614.1"/>
    </source>
</evidence>